<dbReference type="InterPro" id="IPR000182">
    <property type="entry name" value="GNAT_dom"/>
</dbReference>
<keyword evidence="1 4" id="KW-0808">Transferase</keyword>
<dbReference type="GO" id="GO:0016747">
    <property type="term" value="F:acyltransferase activity, transferring groups other than amino-acyl groups"/>
    <property type="evidence" value="ECO:0007669"/>
    <property type="project" value="InterPro"/>
</dbReference>
<gene>
    <name evidence="4" type="ORF">EGO53_25075</name>
    <name evidence="5" type="ORF">I6I38_00570</name>
</gene>
<evidence type="ECO:0000313" key="7">
    <source>
        <dbReference type="Proteomes" id="UP000595237"/>
    </source>
</evidence>
<reference evidence="5 7" key="2">
    <citation type="submission" date="2021-01" db="EMBL/GenBank/DDBJ databases">
        <title>FDA dAtabase for Regulatory Grade micrObial Sequences (FDA-ARGOS): Supporting development and validation of Infectious Disease Dx tests.</title>
        <authorList>
            <person name="Blissenbach B."/>
            <person name="Krut O."/>
            <person name="Tallon L."/>
            <person name="Sadzewicz L."/>
            <person name="Zhao X."/>
            <person name="Boylan J."/>
            <person name="Ott S."/>
            <person name="Bowen H."/>
            <person name="Vavikolanu K."/>
            <person name="Mehta A."/>
            <person name="Aluvathingal J."/>
            <person name="Nadendla S."/>
            <person name="Yan Y."/>
            <person name="Sichtig H."/>
        </authorList>
    </citation>
    <scope>NUCLEOTIDE SEQUENCE [LARGE SCALE GENOMIC DNA]</scope>
    <source>
        <strain evidence="5 7">FDAARGOS_1081</strain>
    </source>
</reference>
<dbReference type="GeneID" id="29903444"/>
<dbReference type="EMBL" id="CP033893">
    <property type="protein sequence ID" value="QDL34841.1"/>
    <property type="molecule type" value="Genomic_DNA"/>
</dbReference>
<keyword evidence="7" id="KW-1185">Reference proteome</keyword>
<dbReference type="RefSeq" id="WP_020837372.1">
    <property type="nucleotide sequence ID" value="NZ_CADDTP010000015.1"/>
</dbReference>
<protein>
    <submittedName>
        <fullName evidence="4 5">N-acetyltransferase</fullName>
    </submittedName>
</protein>
<sequence>MEDVIIGNAKKTDAGEVVRLIALADKDAVLALSGKDDINEALFQYEVNFGRHDVYFGYKNVFVARDQEKILGCILYFKGEDESGFTAITEHRAEMENESDPDEIYIDSLAVLPECRGRGIAKSLISRVVEEAGRQGLNKVGLLADTKKPHLKALYRKLGFKVTAEIELLNDRYEKMTVETGV</sequence>
<keyword evidence="2" id="KW-0012">Acyltransferase</keyword>
<evidence type="ECO:0000256" key="2">
    <source>
        <dbReference type="ARBA" id="ARBA00023315"/>
    </source>
</evidence>
<proteinExistence type="predicted"/>
<reference evidence="4 6" key="1">
    <citation type="submission" date="2018-11" db="EMBL/GenBank/DDBJ databases">
        <title>The first complete genome of Serratia liquefaciens isolated from metalophyte plant revel distinctness adaptive mechanisms in an extreme habitat.</title>
        <authorList>
            <person name="Caneschi W.L."/>
            <person name="Sanchez A.B."/>
            <person name="Felestrino E.B."/>
            <person name="Assis R.A.B."/>
            <person name="Lemes C.G.C."/>
            <person name="Cordeiro I.F."/>
            <person name="Fonseca N.P."/>
            <person name="Villa M."/>
            <person name="Vieira I.T."/>
            <person name="Moraes L.A."/>
            <person name="Kamino L.H.Y."/>
            <person name="do Carmo F."/>
            <person name="Garcia C.M."/>
            <person name="Almeida N.F."/>
            <person name="Silva R.S."/>
            <person name="Ferro J.A."/>
            <person name="Ferro M.I.T."/>
            <person name="Varani A.M."/>
            <person name="Ferreira R.M."/>
            <person name="dos Santos V.L."/>
            <person name="Silva U.C."/>
            <person name="Setubal J.C."/>
            <person name="Moreira L.M."/>
        </authorList>
    </citation>
    <scope>NUCLEOTIDE SEQUENCE [LARGE SCALE GENOMIC DNA]</scope>
    <source>
        <strain evidence="4 6">FG3</strain>
    </source>
</reference>
<dbReference type="Pfam" id="PF00583">
    <property type="entry name" value="Acetyltransf_1"/>
    <property type="match status" value="1"/>
</dbReference>
<dbReference type="PROSITE" id="PS51186">
    <property type="entry name" value="GNAT"/>
    <property type="match status" value="1"/>
</dbReference>
<evidence type="ECO:0000259" key="3">
    <source>
        <dbReference type="PROSITE" id="PS51186"/>
    </source>
</evidence>
<dbReference type="Proteomes" id="UP000595237">
    <property type="component" value="Chromosome"/>
</dbReference>
<dbReference type="Proteomes" id="UP000317572">
    <property type="component" value="Chromosome"/>
</dbReference>
<dbReference type="InterPro" id="IPR050680">
    <property type="entry name" value="YpeA/RimI_acetyltransf"/>
</dbReference>
<dbReference type="InterPro" id="IPR016181">
    <property type="entry name" value="Acyl_CoA_acyltransferase"/>
</dbReference>
<dbReference type="Gene3D" id="3.40.630.30">
    <property type="match status" value="1"/>
</dbReference>
<organism evidence="4 6">
    <name type="scientific">Serratia liquefaciens</name>
    <dbReference type="NCBI Taxonomy" id="614"/>
    <lineage>
        <taxon>Bacteria</taxon>
        <taxon>Pseudomonadati</taxon>
        <taxon>Pseudomonadota</taxon>
        <taxon>Gammaproteobacteria</taxon>
        <taxon>Enterobacterales</taxon>
        <taxon>Yersiniaceae</taxon>
        <taxon>Serratia</taxon>
    </lineage>
</organism>
<dbReference type="SUPFAM" id="SSF55729">
    <property type="entry name" value="Acyl-CoA N-acyltransferases (Nat)"/>
    <property type="match status" value="1"/>
</dbReference>
<name>A0A380ARB1_SERLI</name>
<dbReference type="PANTHER" id="PTHR43420">
    <property type="entry name" value="ACETYLTRANSFERASE"/>
    <property type="match status" value="1"/>
</dbReference>
<dbReference type="AlphaFoldDB" id="A0A380ARB1"/>
<dbReference type="EMBL" id="CP068148">
    <property type="protein sequence ID" value="QQU55545.1"/>
    <property type="molecule type" value="Genomic_DNA"/>
</dbReference>
<evidence type="ECO:0000313" key="6">
    <source>
        <dbReference type="Proteomes" id="UP000317572"/>
    </source>
</evidence>
<accession>A0A380ARB1</accession>
<accession>A0A515D354</accession>
<evidence type="ECO:0000313" key="5">
    <source>
        <dbReference type="EMBL" id="QQU55545.1"/>
    </source>
</evidence>
<evidence type="ECO:0000256" key="1">
    <source>
        <dbReference type="ARBA" id="ARBA00022679"/>
    </source>
</evidence>
<evidence type="ECO:0000313" key="4">
    <source>
        <dbReference type="EMBL" id="QDL34841.1"/>
    </source>
</evidence>
<feature type="domain" description="N-acetyltransferase" evidence="3">
    <location>
        <begin position="16"/>
        <end position="179"/>
    </location>
</feature>
<dbReference type="CDD" id="cd04301">
    <property type="entry name" value="NAT_SF"/>
    <property type="match status" value="1"/>
</dbReference>